<dbReference type="OrthoDB" id="10005898at2759"/>
<proteinExistence type="predicted"/>
<dbReference type="Pfam" id="PF05648">
    <property type="entry name" value="PEX11"/>
    <property type="match status" value="1"/>
</dbReference>
<dbReference type="Proteomes" id="UP000698800">
    <property type="component" value="Unassembled WGS sequence"/>
</dbReference>
<comment type="caution">
    <text evidence="5">The sequence shown here is derived from an EMBL/GenBank/DDBJ whole genome shotgun (WGS) entry which is preliminary data.</text>
</comment>
<comment type="subcellular location">
    <subcellularLocation>
        <location evidence="4">Peroxisome membrane</location>
    </subcellularLocation>
</comment>
<evidence type="ECO:0000256" key="3">
    <source>
        <dbReference type="ARBA" id="ARBA00023140"/>
    </source>
</evidence>
<evidence type="ECO:0000256" key="1">
    <source>
        <dbReference type="ARBA" id="ARBA00022593"/>
    </source>
</evidence>
<dbReference type="PANTHER" id="PTHR12652">
    <property type="entry name" value="PEROXISOMAL BIOGENESIS FACTOR 11"/>
    <property type="match status" value="1"/>
</dbReference>
<evidence type="ECO:0000313" key="5">
    <source>
        <dbReference type="EMBL" id="KAH0544363.1"/>
    </source>
</evidence>
<evidence type="ECO:0008006" key="7">
    <source>
        <dbReference type="Google" id="ProtNLM"/>
    </source>
</evidence>
<dbReference type="PANTHER" id="PTHR12652:SF25">
    <property type="entry name" value="MICROBODY (PEROXISOME) PROLIFERATION PROTEIN PEROXIN 11C (EUROFUNG)"/>
    <property type="match status" value="1"/>
</dbReference>
<dbReference type="AlphaFoldDB" id="A0A9P8L072"/>
<gene>
    <name evidence="5" type="ORF">FGG08_001504</name>
</gene>
<organism evidence="5 6">
    <name type="scientific">Glutinoglossum americanum</name>
    <dbReference type="NCBI Taxonomy" id="1670608"/>
    <lineage>
        <taxon>Eukaryota</taxon>
        <taxon>Fungi</taxon>
        <taxon>Dikarya</taxon>
        <taxon>Ascomycota</taxon>
        <taxon>Pezizomycotina</taxon>
        <taxon>Geoglossomycetes</taxon>
        <taxon>Geoglossales</taxon>
        <taxon>Geoglossaceae</taxon>
        <taxon>Glutinoglossum</taxon>
    </lineage>
</organism>
<dbReference type="GO" id="GO:0016559">
    <property type="term" value="P:peroxisome fission"/>
    <property type="evidence" value="ECO:0007669"/>
    <property type="project" value="InterPro"/>
</dbReference>
<evidence type="ECO:0000313" key="6">
    <source>
        <dbReference type="Proteomes" id="UP000698800"/>
    </source>
</evidence>
<evidence type="ECO:0000256" key="2">
    <source>
        <dbReference type="ARBA" id="ARBA00023136"/>
    </source>
</evidence>
<accession>A0A9P8L072</accession>
<dbReference type="GO" id="GO:0005778">
    <property type="term" value="C:peroxisomal membrane"/>
    <property type="evidence" value="ECO:0007669"/>
    <property type="project" value="UniProtKB-SubCell"/>
</dbReference>
<protein>
    <recommendedName>
        <fullName evidence="7">Peroxisomal biogenesis factor 11</fullName>
    </recommendedName>
</protein>
<dbReference type="InterPro" id="IPR008733">
    <property type="entry name" value="PEX11"/>
</dbReference>
<keyword evidence="1" id="KW-0962">Peroxisome biogenesis</keyword>
<reference evidence="5" key="1">
    <citation type="submission" date="2021-03" db="EMBL/GenBank/DDBJ databases">
        <title>Comparative genomics and phylogenomic investigation of the class Geoglossomycetes provide insights into ecological specialization and systematics.</title>
        <authorList>
            <person name="Melie T."/>
            <person name="Pirro S."/>
            <person name="Miller A.N."/>
            <person name="Quandt A."/>
        </authorList>
    </citation>
    <scope>NUCLEOTIDE SEQUENCE</scope>
    <source>
        <strain evidence="5">GBOQ0MN5Z8</strain>
    </source>
</reference>
<dbReference type="EMBL" id="JAGHQL010000020">
    <property type="protein sequence ID" value="KAH0544363.1"/>
    <property type="molecule type" value="Genomic_DNA"/>
</dbReference>
<keyword evidence="2" id="KW-0472">Membrane</keyword>
<sequence length="301" mass="34300">MASLPAPSGGSFPKANQLKKWLPLYLKRADVTIAHLDRHAIHRRATRVHEVSILSTSAGTDATLCAVNYILVTVISKLDWLSRRRLEKAALAVATQVDGKLLPGETLIATISQDPKSGLALTSKRLRALSDLVADFRIFMRLWGMLGIWKWGSELWKEPPKDRVLKCIAWVQVGAGVAYQYLENGAYLAQHGVIGLDARRQTRWWVWSSRLWMAHVALDFGRLWRERMTREVIWDSEEKEGKIQRAKREEKWWREAYINAAYAPLTLHWSRENGAVGEMWVGILGSIAGIIGFREMWRSTS</sequence>
<evidence type="ECO:0000256" key="4">
    <source>
        <dbReference type="ARBA" id="ARBA00046271"/>
    </source>
</evidence>
<keyword evidence="6" id="KW-1185">Reference proteome</keyword>
<keyword evidence="3" id="KW-0576">Peroxisome</keyword>
<name>A0A9P8L072_9PEZI</name>